<dbReference type="STRING" id="31033.ENSTRUP00000018248"/>
<evidence type="ECO:0000259" key="3">
    <source>
        <dbReference type="Pfam" id="PF23360"/>
    </source>
</evidence>
<accession>H2T0R0</accession>
<dbReference type="GO" id="GO:0034464">
    <property type="term" value="C:BBSome"/>
    <property type="evidence" value="ECO:0007669"/>
    <property type="project" value="InterPro"/>
</dbReference>
<dbReference type="OMA" id="KGEGCFK"/>
<dbReference type="HOGENOM" id="CLU_018704_1_0_1"/>
<reference evidence="6" key="2">
    <citation type="submission" date="2025-08" db="UniProtKB">
        <authorList>
            <consortium name="Ensembl"/>
        </authorList>
    </citation>
    <scope>IDENTIFICATION</scope>
</reference>
<evidence type="ECO:0000313" key="6">
    <source>
        <dbReference type="Ensembl" id="ENSTRUP00000018248.3"/>
    </source>
</evidence>
<dbReference type="InterPro" id="IPR056335">
    <property type="entry name" value="BBS7_hairpin"/>
</dbReference>
<feature type="coiled-coil region" evidence="1">
    <location>
        <begin position="335"/>
        <end position="362"/>
    </location>
</feature>
<dbReference type="GO" id="GO:0036064">
    <property type="term" value="C:ciliary basal body"/>
    <property type="evidence" value="ECO:0007669"/>
    <property type="project" value="TreeGrafter"/>
</dbReference>
<dbReference type="eggNOG" id="ENOG502QPS5">
    <property type="taxonomic scope" value="Eukaryota"/>
</dbReference>
<dbReference type="SUPFAM" id="SSF50978">
    <property type="entry name" value="WD40 repeat-like"/>
    <property type="match status" value="1"/>
</dbReference>
<dbReference type="Pfam" id="PF23360">
    <property type="entry name" value="BBS7_GAE"/>
    <property type="match status" value="1"/>
</dbReference>
<dbReference type="InterPro" id="IPR056334">
    <property type="entry name" value="BBS7_GAE_dom"/>
</dbReference>
<dbReference type="GeneTree" id="ENSGT00390000012346"/>
<dbReference type="InterPro" id="IPR056332">
    <property type="entry name" value="Beta-prop_BBS7"/>
</dbReference>
<evidence type="ECO:0000259" key="2">
    <source>
        <dbReference type="Pfam" id="PF23349"/>
    </source>
</evidence>
<dbReference type="InterPro" id="IPR056333">
    <property type="entry name" value="BBS7_pf_dom"/>
</dbReference>
<dbReference type="AlphaFoldDB" id="H2T0R0"/>
<dbReference type="GO" id="GO:0016020">
    <property type="term" value="C:membrane"/>
    <property type="evidence" value="ECO:0007669"/>
    <property type="project" value="TreeGrafter"/>
</dbReference>
<organism evidence="6 7">
    <name type="scientific">Takifugu rubripes</name>
    <name type="common">Japanese pufferfish</name>
    <name type="synonym">Fugu rubripes</name>
    <dbReference type="NCBI Taxonomy" id="31033"/>
    <lineage>
        <taxon>Eukaryota</taxon>
        <taxon>Metazoa</taxon>
        <taxon>Chordata</taxon>
        <taxon>Craniata</taxon>
        <taxon>Vertebrata</taxon>
        <taxon>Euteleostomi</taxon>
        <taxon>Actinopterygii</taxon>
        <taxon>Neopterygii</taxon>
        <taxon>Teleostei</taxon>
        <taxon>Neoteleostei</taxon>
        <taxon>Acanthomorphata</taxon>
        <taxon>Eupercaria</taxon>
        <taxon>Tetraodontiformes</taxon>
        <taxon>Tetradontoidea</taxon>
        <taxon>Tetraodontidae</taxon>
        <taxon>Takifugu</taxon>
    </lineage>
</organism>
<feature type="domain" description="BBS7 beta-propeller" evidence="5">
    <location>
        <begin position="21"/>
        <end position="319"/>
    </location>
</feature>
<dbReference type="Proteomes" id="UP000005226">
    <property type="component" value="Chromosome 14"/>
</dbReference>
<dbReference type="GO" id="GO:0043005">
    <property type="term" value="C:neuron projection"/>
    <property type="evidence" value="ECO:0007669"/>
    <property type="project" value="TreeGrafter"/>
</dbReference>
<dbReference type="Pfam" id="PF23361">
    <property type="entry name" value="BBS7_pf"/>
    <property type="match status" value="1"/>
</dbReference>
<keyword evidence="1" id="KW-0175">Coiled coil</keyword>
<dbReference type="GO" id="GO:0005930">
    <property type="term" value="C:axoneme"/>
    <property type="evidence" value="ECO:0007669"/>
    <property type="project" value="TreeGrafter"/>
</dbReference>
<feature type="domain" description="BBS7 helical hairpin" evidence="2">
    <location>
        <begin position="600"/>
        <end position="675"/>
    </location>
</feature>
<reference evidence="6 7" key="1">
    <citation type="journal article" date="2011" name="Genome Biol. Evol.">
        <title>Integration of the genetic map and genome assembly of fugu facilitates insights into distinct features of genome evolution in teleosts and mammals.</title>
        <authorList>
            <person name="Kai W."/>
            <person name="Kikuchi K."/>
            <person name="Tohari S."/>
            <person name="Chew A.K."/>
            <person name="Tay A."/>
            <person name="Fujiwara A."/>
            <person name="Hosoya S."/>
            <person name="Suetake H."/>
            <person name="Naruse K."/>
            <person name="Brenner S."/>
            <person name="Suzuki Y."/>
            <person name="Venkatesh B."/>
        </authorList>
    </citation>
    <scope>NUCLEOTIDE SEQUENCE [LARGE SCALE GENOMIC DNA]</scope>
</reference>
<dbReference type="PANTHER" id="PTHR16074">
    <property type="entry name" value="BARDET-BIEDL SYNDROME 7 PROTEIN"/>
    <property type="match status" value="1"/>
</dbReference>
<name>H2T0R0_TAKRU</name>
<dbReference type="InterPro" id="IPR016575">
    <property type="entry name" value="Bardet-Biedl_syndrome_7_prot"/>
</dbReference>
<dbReference type="Pfam" id="PF23349">
    <property type="entry name" value="BBS7_hp"/>
    <property type="match status" value="1"/>
</dbReference>
<dbReference type="InParanoid" id="H2T0R0"/>
<dbReference type="Ensembl" id="ENSTRUT00000018324.3">
    <property type="protein sequence ID" value="ENSTRUP00000018248.3"/>
    <property type="gene ID" value="ENSTRUG00000007380.3"/>
</dbReference>
<evidence type="ECO:0000259" key="5">
    <source>
        <dbReference type="Pfam" id="PF23743"/>
    </source>
</evidence>
<feature type="domain" description="BBS7 GAE" evidence="3">
    <location>
        <begin position="377"/>
        <end position="487"/>
    </location>
</feature>
<dbReference type="GO" id="GO:0008104">
    <property type="term" value="P:intracellular protein localization"/>
    <property type="evidence" value="ECO:0007669"/>
    <property type="project" value="TreeGrafter"/>
</dbReference>
<protein>
    <submittedName>
        <fullName evidence="6">Bardet-Biedl syndrome 7</fullName>
    </submittedName>
</protein>
<evidence type="ECO:0000259" key="4">
    <source>
        <dbReference type="Pfam" id="PF23361"/>
    </source>
</evidence>
<dbReference type="Pfam" id="PF23743">
    <property type="entry name" value="Beta-prop_BBS7"/>
    <property type="match status" value="1"/>
</dbReference>
<keyword evidence="7" id="KW-1185">Reference proteome</keyword>
<evidence type="ECO:0000313" key="7">
    <source>
        <dbReference type="Proteomes" id="UP000005226"/>
    </source>
</evidence>
<sequence length="683" mass="76053">MEIHLNRVDYIQVGVTSQKTMRLLPSSGKKATQKVAIADNDGVLSCFGMKKGEAVYLFKTLPGRKISRLDLGGAVGTPQEKIFVCCGSMVRGFTKKGKPFLAFEANLTESINAMHVSGADLFVCASYIYNHYCDCKDQDYFLSGDKINDITCVSSENLTRVVPVLACQDRVLRVLQVYQIYQSFFSFEIAGPPLYLNMSHFSTGEEIVYGTTDGKVGLVQIGEQSATAKWEIDNVKKKGGILCIDTYDIIGDGVNDVLVGRDNGTVEVYGFDSSGEPTLRFEHVLSESVTSIQGGCVGKDTYDEVLTVTYTGWVTGLTTEPQKAEVGPGNEIKMSKETQSKLETLRAELEQLQVRVLQGREQYQQTSQSSSALSGVPIFSINDKFTLCQDDASYSLTLEVQTAIDNLLLQSDVPIDLLDVDKNSAVVSFSECDSEQPNGNFLLATYRCQANTTRLELKVRSIEGQYGTLQAYVTPRLQPKTCQVRRYQIKPLSLHQRTHSIDQDRPMNRLSLVGQFSFAEIHSWVVFCLPEVPEKTPAGETITFCFCNTFLGTQLEATYCKGEGHFKSDNISTISILSDVLSKEATKKKINLNISYDINDDSVNHTLKMIHPKLEYQLLLARKVQLIDALKELQVHEGNADFLIPEYRNILDESANLLEEYKKQPAHLERLYGAFLTVILGLH</sequence>
<proteinExistence type="predicted"/>
<gene>
    <name evidence="6" type="primary">bbs7</name>
</gene>
<evidence type="ECO:0000256" key="1">
    <source>
        <dbReference type="SAM" id="Coils"/>
    </source>
</evidence>
<dbReference type="PIRSF" id="PIRSF011091">
    <property type="entry name" value="BBS7"/>
    <property type="match status" value="1"/>
</dbReference>
<reference evidence="6" key="3">
    <citation type="submission" date="2025-09" db="UniProtKB">
        <authorList>
            <consortium name="Ensembl"/>
        </authorList>
    </citation>
    <scope>IDENTIFICATION</scope>
</reference>
<dbReference type="GO" id="GO:1905515">
    <property type="term" value="P:non-motile cilium assembly"/>
    <property type="evidence" value="ECO:0007669"/>
    <property type="project" value="InterPro"/>
</dbReference>
<dbReference type="PANTHER" id="PTHR16074:SF4">
    <property type="entry name" value="BARDET-BIEDL SYNDROME 7 PROTEIN"/>
    <property type="match status" value="1"/>
</dbReference>
<feature type="domain" description="BBS7 platform" evidence="4">
    <location>
        <begin position="495"/>
        <end position="597"/>
    </location>
</feature>
<dbReference type="InterPro" id="IPR036322">
    <property type="entry name" value="WD40_repeat_dom_sf"/>
</dbReference>